<protein>
    <submittedName>
        <fullName evidence="2">Uncharacterized protein</fullName>
    </submittedName>
</protein>
<proteinExistence type="predicted"/>
<name>A0A2P6RYK3_ROSCH</name>
<evidence type="ECO:0000313" key="3">
    <source>
        <dbReference type="Proteomes" id="UP000238479"/>
    </source>
</evidence>
<feature type="compositionally biased region" description="Basic and acidic residues" evidence="1">
    <location>
        <begin position="16"/>
        <end position="28"/>
    </location>
</feature>
<gene>
    <name evidence="2" type="ORF">RchiOBHm_Chr2g0145201</name>
</gene>
<evidence type="ECO:0000256" key="1">
    <source>
        <dbReference type="SAM" id="MobiDB-lite"/>
    </source>
</evidence>
<feature type="region of interest" description="Disordered" evidence="1">
    <location>
        <begin position="1"/>
        <end position="30"/>
    </location>
</feature>
<comment type="caution">
    <text evidence="2">The sequence shown here is derived from an EMBL/GenBank/DDBJ whole genome shotgun (WGS) entry which is preliminary data.</text>
</comment>
<reference evidence="2 3" key="1">
    <citation type="journal article" date="2018" name="Nat. Genet.">
        <title>The Rosa genome provides new insights in the design of modern roses.</title>
        <authorList>
            <person name="Bendahmane M."/>
        </authorList>
    </citation>
    <scope>NUCLEOTIDE SEQUENCE [LARGE SCALE GENOMIC DNA]</scope>
    <source>
        <strain evidence="3">cv. Old Blush</strain>
    </source>
</reference>
<dbReference type="AlphaFoldDB" id="A0A2P6RYK3"/>
<dbReference type="Proteomes" id="UP000238479">
    <property type="component" value="Chromosome 2"/>
</dbReference>
<keyword evidence="3" id="KW-1185">Reference proteome</keyword>
<dbReference type="Gramene" id="PRQ51506">
    <property type="protein sequence ID" value="PRQ51506"/>
    <property type="gene ID" value="RchiOBHm_Chr2g0145201"/>
</dbReference>
<accession>A0A2P6RYK3</accession>
<sequence>MSRLGGNEVKNRKPNGKNEGKSKGKAEGKNYLQWNLDMERALADILREERGLGHKGDNV</sequence>
<dbReference type="OMA" id="KSYFTWN"/>
<evidence type="ECO:0000313" key="2">
    <source>
        <dbReference type="EMBL" id="PRQ51506.1"/>
    </source>
</evidence>
<dbReference type="EMBL" id="PDCK01000040">
    <property type="protein sequence ID" value="PRQ51506.1"/>
    <property type="molecule type" value="Genomic_DNA"/>
</dbReference>
<organism evidence="2 3">
    <name type="scientific">Rosa chinensis</name>
    <name type="common">China rose</name>
    <dbReference type="NCBI Taxonomy" id="74649"/>
    <lineage>
        <taxon>Eukaryota</taxon>
        <taxon>Viridiplantae</taxon>
        <taxon>Streptophyta</taxon>
        <taxon>Embryophyta</taxon>
        <taxon>Tracheophyta</taxon>
        <taxon>Spermatophyta</taxon>
        <taxon>Magnoliopsida</taxon>
        <taxon>eudicotyledons</taxon>
        <taxon>Gunneridae</taxon>
        <taxon>Pentapetalae</taxon>
        <taxon>rosids</taxon>
        <taxon>fabids</taxon>
        <taxon>Rosales</taxon>
        <taxon>Rosaceae</taxon>
        <taxon>Rosoideae</taxon>
        <taxon>Rosoideae incertae sedis</taxon>
        <taxon>Rosa</taxon>
    </lineage>
</organism>